<proteinExistence type="predicted"/>
<name>A0A0E9T833_ANGAN</name>
<accession>A0A0E9T833</accession>
<sequence length="15" mass="1829">MKESRTSPPEQYSWC</sequence>
<protein>
    <submittedName>
        <fullName evidence="1">Uncharacterized protein</fullName>
    </submittedName>
</protein>
<dbReference type="EMBL" id="GBXM01059542">
    <property type="protein sequence ID" value="JAH49035.1"/>
    <property type="molecule type" value="Transcribed_RNA"/>
</dbReference>
<reference evidence="1" key="1">
    <citation type="submission" date="2014-11" db="EMBL/GenBank/DDBJ databases">
        <authorList>
            <person name="Amaro Gonzalez C."/>
        </authorList>
    </citation>
    <scope>NUCLEOTIDE SEQUENCE</scope>
</reference>
<evidence type="ECO:0000313" key="1">
    <source>
        <dbReference type="EMBL" id="JAH49035.1"/>
    </source>
</evidence>
<reference evidence="1" key="2">
    <citation type="journal article" date="2015" name="Fish Shellfish Immunol.">
        <title>Early steps in the European eel (Anguilla anguilla)-Vibrio vulnificus interaction in the gills: Role of the RtxA13 toxin.</title>
        <authorList>
            <person name="Callol A."/>
            <person name="Pajuelo D."/>
            <person name="Ebbesson L."/>
            <person name="Teles M."/>
            <person name="MacKenzie S."/>
            <person name="Amaro C."/>
        </authorList>
    </citation>
    <scope>NUCLEOTIDE SEQUENCE</scope>
</reference>
<organism evidence="1">
    <name type="scientific">Anguilla anguilla</name>
    <name type="common">European freshwater eel</name>
    <name type="synonym">Muraena anguilla</name>
    <dbReference type="NCBI Taxonomy" id="7936"/>
    <lineage>
        <taxon>Eukaryota</taxon>
        <taxon>Metazoa</taxon>
        <taxon>Chordata</taxon>
        <taxon>Craniata</taxon>
        <taxon>Vertebrata</taxon>
        <taxon>Euteleostomi</taxon>
        <taxon>Actinopterygii</taxon>
        <taxon>Neopterygii</taxon>
        <taxon>Teleostei</taxon>
        <taxon>Anguilliformes</taxon>
        <taxon>Anguillidae</taxon>
        <taxon>Anguilla</taxon>
    </lineage>
</organism>